<dbReference type="InterPro" id="IPR048350">
    <property type="entry name" value="S-Me-THD-like_C"/>
</dbReference>
<dbReference type="SUPFAM" id="SSF160991">
    <property type="entry name" value="CV3147-like"/>
    <property type="match status" value="1"/>
</dbReference>
<organism evidence="3 4">
    <name type="scientific">Bradyrhizobium diazoefficiens</name>
    <dbReference type="NCBI Taxonomy" id="1355477"/>
    <lineage>
        <taxon>Bacteria</taxon>
        <taxon>Pseudomonadati</taxon>
        <taxon>Pseudomonadota</taxon>
        <taxon>Alphaproteobacteria</taxon>
        <taxon>Hyphomicrobiales</taxon>
        <taxon>Nitrobacteraceae</taxon>
        <taxon>Bradyrhizobium</taxon>
    </lineage>
</organism>
<evidence type="ECO:0000259" key="1">
    <source>
        <dbReference type="Pfam" id="PF06032"/>
    </source>
</evidence>
<evidence type="ECO:0008006" key="5">
    <source>
        <dbReference type="Google" id="ProtNLM"/>
    </source>
</evidence>
<dbReference type="InterPro" id="IPR024071">
    <property type="entry name" value="S-Me-THD_C_sf"/>
</dbReference>
<dbReference type="Proteomes" id="UP000063308">
    <property type="component" value="Chromosome"/>
</dbReference>
<dbReference type="InterPro" id="IPR027479">
    <property type="entry name" value="S-Me-THD_N_sf"/>
</dbReference>
<evidence type="ECO:0000313" key="4">
    <source>
        <dbReference type="Proteomes" id="UP000063308"/>
    </source>
</evidence>
<name>A0A0E4BUR3_9BRAD</name>
<accession>A0A0E4BUR3</accession>
<reference evidence="3 4" key="1">
    <citation type="submission" date="2014-11" db="EMBL/GenBank/DDBJ databases">
        <title>Symbiosis island explosion on the genome of extra-slow-growing strains of soybean bradyrhizobia with massive insertion sequences.</title>
        <authorList>
            <person name="Iida T."/>
            <person name="Minamisawa K."/>
        </authorList>
    </citation>
    <scope>NUCLEOTIDE SEQUENCE [LARGE SCALE GENOMIC DNA]</scope>
    <source>
        <strain evidence="3 4">NK6</strain>
    </source>
</reference>
<sequence length="368" mass="39636">MSKVELKTISLEEIEALAVGAWILGTGGGGSPYLGLLNLRRLYAEGHRVQLMSPLDLDDEDWVAVVSNMGAPLVGQERLADSRNIARAVRMQEEINGIKFRAVMSVEIGGGNGVQALMAAAHLGIPVVDADCMGRAFPEAQMTSVAIGDLRPYPCTLHDPRGIEAVVTKVPSWKWMERASRKICVEMGSIASTSKAPRTGREVKDWGIHFTTTKAIRIGRAVQEANRRHEDPIAALLSTEGGKKLFTGKIVDVARRTTEGFLRGSAMVDGSDADRGTKLTLSFQNEWIVAWRGEEAIATSPDLICVLDSVNGHGVGTETVRYGQRVTVVALPAPAVLTSPRGLEFVGPRAFGYDLDYRSLFAPAEAGA</sequence>
<dbReference type="AlphaFoldDB" id="A0A0E4BUR3"/>
<dbReference type="EMBL" id="AP014685">
    <property type="protein sequence ID" value="BAR60463.1"/>
    <property type="molecule type" value="Genomic_DNA"/>
</dbReference>
<gene>
    <name evidence="3" type="ORF">NK6_7312</name>
</gene>
<proteinExistence type="predicted"/>
<protein>
    <recommendedName>
        <fullName evidence="5">DUF917 domain-containing protein</fullName>
    </recommendedName>
</protein>
<evidence type="ECO:0000313" key="3">
    <source>
        <dbReference type="EMBL" id="BAR60463.1"/>
    </source>
</evidence>
<dbReference type="InterPro" id="IPR010318">
    <property type="entry name" value="S-Me-THD_N"/>
</dbReference>
<feature type="domain" description="S-Me-THD-like C-terminal" evidence="2">
    <location>
        <begin position="173"/>
        <end position="359"/>
    </location>
</feature>
<dbReference type="Gene3D" id="2.40.390.10">
    <property type="entry name" value="CV3147-like"/>
    <property type="match status" value="1"/>
</dbReference>
<dbReference type="Pfam" id="PF20906">
    <property type="entry name" value="S-Me-THD_C"/>
    <property type="match status" value="1"/>
</dbReference>
<dbReference type="RefSeq" id="WP_060911271.1">
    <property type="nucleotide sequence ID" value="NZ_JAFCKD010000001.1"/>
</dbReference>
<dbReference type="Pfam" id="PF06032">
    <property type="entry name" value="S-Me-THD_N"/>
    <property type="match status" value="1"/>
</dbReference>
<dbReference type="Gene3D" id="3.40.1610.10">
    <property type="entry name" value="CV3147-like domain"/>
    <property type="match status" value="1"/>
</dbReference>
<evidence type="ECO:0000259" key="2">
    <source>
        <dbReference type="Pfam" id="PF20906"/>
    </source>
</evidence>
<feature type="domain" description="S-Me-THD N-terminal" evidence="1">
    <location>
        <begin position="13"/>
        <end position="168"/>
    </location>
</feature>